<dbReference type="InterPro" id="IPR036514">
    <property type="entry name" value="SGNH_hydro_sf"/>
</dbReference>
<protein>
    <recommendedName>
        <fullName evidence="4">Glycosyl transferase family 1</fullName>
    </recommendedName>
</protein>
<keyword evidence="1" id="KW-0732">Signal</keyword>
<dbReference type="GO" id="GO:0016788">
    <property type="term" value="F:hydrolase activity, acting on ester bonds"/>
    <property type="evidence" value="ECO:0007669"/>
    <property type="project" value="UniProtKB-ARBA"/>
</dbReference>
<name>A0A0A1W9L3_9SPHN</name>
<feature type="chain" id="PRO_5001981917" description="Glycosyl transferase family 1" evidence="1">
    <location>
        <begin position="31"/>
        <end position="295"/>
    </location>
</feature>
<evidence type="ECO:0000313" key="3">
    <source>
        <dbReference type="Proteomes" id="UP000032305"/>
    </source>
</evidence>
<dbReference type="Gene3D" id="3.40.50.1110">
    <property type="entry name" value="SGNH hydrolase"/>
    <property type="match status" value="1"/>
</dbReference>
<evidence type="ECO:0000313" key="2">
    <source>
        <dbReference type="EMBL" id="GAM01599.1"/>
    </source>
</evidence>
<reference evidence="2 3" key="1">
    <citation type="submission" date="2014-11" db="EMBL/GenBank/DDBJ databases">
        <title>Whole genome shotgun sequence of Sphingomonas parapaucimobilis NBRC 15100.</title>
        <authorList>
            <person name="Katano-Makiyama Y."/>
            <person name="Hosoyama A."/>
            <person name="Hashimoto M."/>
            <person name="Hosoyama Y."/>
            <person name="Noguchi M."/>
            <person name="Numata M."/>
            <person name="Tsuchikane K."/>
            <person name="Hirakata S."/>
            <person name="Uohara A."/>
            <person name="Shimodaira J."/>
            <person name="Ohji S."/>
            <person name="Ichikawa N."/>
            <person name="Kimura A."/>
            <person name="Yamazoe A."/>
            <person name="Fujita N."/>
        </authorList>
    </citation>
    <scope>NUCLEOTIDE SEQUENCE [LARGE SCALE GENOMIC DNA]</scope>
    <source>
        <strain evidence="2 3">NBRC 15100</strain>
    </source>
</reference>
<dbReference type="AlphaFoldDB" id="A0A0A1W9L3"/>
<dbReference type="EMBL" id="BBPI01000067">
    <property type="protein sequence ID" value="GAM01599.1"/>
    <property type="molecule type" value="Genomic_DNA"/>
</dbReference>
<dbReference type="Proteomes" id="UP000032305">
    <property type="component" value="Unassembled WGS sequence"/>
</dbReference>
<evidence type="ECO:0008006" key="4">
    <source>
        <dbReference type="Google" id="ProtNLM"/>
    </source>
</evidence>
<feature type="signal peptide" evidence="1">
    <location>
        <begin position="1"/>
        <end position="30"/>
    </location>
</feature>
<gene>
    <name evidence="2" type="ORF">SP5_067_00120</name>
</gene>
<comment type="caution">
    <text evidence="2">The sequence shown here is derived from an EMBL/GenBank/DDBJ whole genome shotgun (WGS) entry which is preliminary data.</text>
</comment>
<dbReference type="SUPFAM" id="SSF52266">
    <property type="entry name" value="SGNH hydrolase"/>
    <property type="match status" value="1"/>
</dbReference>
<evidence type="ECO:0000256" key="1">
    <source>
        <dbReference type="SAM" id="SignalP"/>
    </source>
</evidence>
<proteinExistence type="predicted"/>
<accession>A0A0A1W9L3</accession>
<sequence length="295" mass="32559">MKNKGTGMMGKFRHCGLIAVALTASAPAAAESILFVGNSFTFGAHSPVMRYRPDLVRDLNREGIGGVPAMFKTFAKQAGQDWQVSLETAPGRDLAYHYEKKRKEIDRRWDVVVLQGYSTLDAQRPGDPTRHAEAAGLLTAMLRRANPRVRVELVSTWSRADLTYRTASPWRGKTINAMADDLAAGNAYALRRYPEISGTIPVGQAWNRAWAERVADPNPYDGIAFGQVDLWTWDQYHASAAGYYLEALVVFGKITGFDVRRLGEQERAGIDLGLEPRLIGRLQAIAHAEVTGVTP</sequence>
<keyword evidence="3" id="KW-1185">Reference proteome</keyword>
<organism evidence="2 3">
    <name type="scientific">Sphingomonas parapaucimobilis NBRC 15100</name>
    <dbReference type="NCBI Taxonomy" id="1219049"/>
    <lineage>
        <taxon>Bacteria</taxon>
        <taxon>Pseudomonadati</taxon>
        <taxon>Pseudomonadota</taxon>
        <taxon>Alphaproteobacteria</taxon>
        <taxon>Sphingomonadales</taxon>
        <taxon>Sphingomonadaceae</taxon>
        <taxon>Sphingomonas</taxon>
    </lineage>
</organism>
<dbReference type="eggNOG" id="ENOG502ZC6D">
    <property type="taxonomic scope" value="Bacteria"/>
</dbReference>